<evidence type="ECO:0000256" key="2">
    <source>
        <dbReference type="SAM" id="SignalP"/>
    </source>
</evidence>
<dbReference type="Proteomes" id="UP000266673">
    <property type="component" value="Unassembled WGS sequence"/>
</dbReference>
<dbReference type="SUPFAM" id="SSF81296">
    <property type="entry name" value="E set domains"/>
    <property type="match status" value="1"/>
</dbReference>
<feature type="domain" description="MD-2-related lipid-recognition" evidence="3">
    <location>
        <begin position="31"/>
        <end position="112"/>
    </location>
</feature>
<evidence type="ECO:0000256" key="1">
    <source>
        <dbReference type="ARBA" id="ARBA00016056"/>
    </source>
</evidence>
<name>A0A397TRE2_9GLOM</name>
<dbReference type="OrthoDB" id="6409159at2759"/>
<feature type="chain" id="PRO_5017264137" description="Phosphatidylglycerol/phosphatidylinositol transfer protein" evidence="2">
    <location>
        <begin position="23"/>
        <end position="170"/>
    </location>
</feature>
<dbReference type="AlphaFoldDB" id="A0A397TRE2"/>
<dbReference type="Pfam" id="PF02221">
    <property type="entry name" value="E1_DerP2_DerF2"/>
    <property type="match status" value="1"/>
</dbReference>
<evidence type="ECO:0000313" key="5">
    <source>
        <dbReference type="Proteomes" id="UP000266673"/>
    </source>
</evidence>
<gene>
    <name evidence="4" type="ORF">C2G38_2051420</name>
</gene>
<keyword evidence="5" id="KW-1185">Reference proteome</keyword>
<dbReference type="EMBL" id="QKWP01003686">
    <property type="protein sequence ID" value="RIB00742.1"/>
    <property type="molecule type" value="Genomic_DNA"/>
</dbReference>
<protein>
    <recommendedName>
        <fullName evidence="1">Phosphatidylglycerol/phosphatidylinositol transfer protein</fullName>
    </recommendedName>
</protein>
<sequence>MYKFFVLLFIYILFINLPNAKGEEDKLSGFVECDGNFPNTITHFTFNPNPVKKNETTNFEIGGVSKVAFDRGSHLGIILFYGGFLVKYHAQDFCEQWVEPSGEPCPVGPGEFHFKGSKYFIQTKEDPEDVTLTGYLPVTRDIFAHVLKGMFQSLIFKFSQLIGVVKPLQM</sequence>
<dbReference type="InterPro" id="IPR003172">
    <property type="entry name" value="ML_dom"/>
</dbReference>
<dbReference type="InterPro" id="IPR014756">
    <property type="entry name" value="Ig_E-set"/>
</dbReference>
<evidence type="ECO:0000313" key="4">
    <source>
        <dbReference type="EMBL" id="RIB00742.1"/>
    </source>
</evidence>
<organism evidence="4 5">
    <name type="scientific">Gigaspora rosea</name>
    <dbReference type="NCBI Taxonomy" id="44941"/>
    <lineage>
        <taxon>Eukaryota</taxon>
        <taxon>Fungi</taxon>
        <taxon>Fungi incertae sedis</taxon>
        <taxon>Mucoromycota</taxon>
        <taxon>Glomeromycotina</taxon>
        <taxon>Glomeromycetes</taxon>
        <taxon>Diversisporales</taxon>
        <taxon>Gigasporaceae</taxon>
        <taxon>Gigaspora</taxon>
    </lineage>
</organism>
<feature type="signal peptide" evidence="2">
    <location>
        <begin position="1"/>
        <end position="22"/>
    </location>
</feature>
<proteinExistence type="predicted"/>
<evidence type="ECO:0000259" key="3">
    <source>
        <dbReference type="Pfam" id="PF02221"/>
    </source>
</evidence>
<keyword evidence="2" id="KW-0732">Signal</keyword>
<comment type="caution">
    <text evidence="4">The sequence shown here is derived from an EMBL/GenBank/DDBJ whole genome shotgun (WGS) entry which is preliminary data.</text>
</comment>
<accession>A0A397TRE2</accession>
<reference evidence="4 5" key="1">
    <citation type="submission" date="2018-06" db="EMBL/GenBank/DDBJ databases">
        <title>Comparative genomics reveals the genomic features of Rhizophagus irregularis, R. cerebriforme, R. diaphanum and Gigaspora rosea, and their symbiotic lifestyle signature.</title>
        <authorList>
            <person name="Morin E."/>
            <person name="San Clemente H."/>
            <person name="Chen E.C.H."/>
            <person name="De La Providencia I."/>
            <person name="Hainaut M."/>
            <person name="Kuo A."/>
            <person name="Kohler A."/>
            <person name="Murat C."/>
            <person name="Tang N."/>
            <person name="Roy S."/>
            <person name="Loubradou J."/>
            <person name="Henrissat B."/>
            <person name="Grigoriev I.V."/>
            <person name="Corradi N."/>
            <person name="Roux C."/>
            <person name="Martin F.M."/>
        </authorList>
    </citation>
    <scope>NUCLEOTIDE SEQUENCE [LARGE SCALE GENOMIC DNA]</scope>
    <source>
        <strain evidence="4 5">DAOM 194757</strain>
    </source>
</reference>